<accession>D3ASN2</accession>
<evidence type="ECO:0000313" key="1">
    <source>
        <dbReference type="EMBL" id="EFC95174.1"/>
    </source>
</evidence>
<proteinExistence type="predicted"/>
<dbReference type="Proteomes" id="UP000004968">
    <property type="component" value="Unassembled WGS sequence"/>
</dbReference>
<dbReference type="HOGENOM" id="CLU_2302008_0_0_9"/>
<name>D3ASN2_9FIRM</name>
<evidence type="ECO:0000313" key="2">
    <source>
        <dbReference type="Proteomes" id="UP000004968"/>
    </source>
</evidence>
<dbReference type="EMBL" id="ACIO01000812">
    <property type="protein sequence ID" value="EFC95174.1"/>
    <property type="molecule type" value="Genomic_DNA"/>
</dbReference>
<organism evidence="1 2">
    <name type="scientific">Hungatella hathewayi DSM 13479</name>
    <dbReference type="NCBI Taxonomy" id="566550"/>
    <lineage>
        <taxon>Bacteria</taxon>
        <taxon>Bacillati</taxon>
        <taxon>Bacillota</taxon>
        <taxon>Clostridia</taxon>
        <taxon>Lachnospirales</taxon>
        <taxon>Lachnospiraceae</taxon>
        <taxon>Hungatella</taxon>
    </lineage>
</organism>
<sequence>MKWFLNSREYQRELREKQVERTKAILAGGNHKKTWKNPNDPARFIDKSAVTNDGETVDILYVLDEQKIVEEARYDGFYAVCTTLFEDDSGEILKGKSWLP</sequence>
<reference evidence="1 2" key="1">
    <citation type="submission" date="2010-01" db="EMBL/GenBank/DDBJ databases">
        <authorList>
            <person name="Weinstock G."/>
            <person name="Sodergren E."/>
            <person name="Clifton S."/>
            <person name="Fulton L."/>
            <person name="Fulton B."/>
            <person name="Courtney L."/>
            <person name="Fronick C."/>
            <person name="Harrison M."/>
            <person name="Strong C."/>
            <person name="Farmer C."/>
            <person name="Delahaunty K."/>
            <person name="Markovic C."/>
            <person name="Hall O."/>
            <person name="Minx P."/>
            <person name="Tomlinson C."/>
            <person name="Mitreva M."/>
            <person name="Nelson J."/>
            <person name="Hou S."/>
            <person name="Wollam A."/>
            <person name="Pepin K.H."/>
            <person name="Johnson M."/>
            <person name="Bhonagiri V."/>
            <person name="Nash W.E."/>
            <person name="Warren W."/>
            <person name="Chinwalla A."/>
            <person name="Mardis E.R."/>
            <person name="Wilson R.K."/>
        </authorList>
    </citation>
    <scope>NUCLEOTIDE SEQUENCE [LARGE SCALE GENOMIC DNA]</scope>
    <source>
        <strain evidence="1 2">DSM 13479</strain>
    </source>
</reference>
<dbReference type="AlphaFoldDB" id="D3ASN2"/>
<protein>
    <submittedName>
        <fullName evidence="1">Uncharacterized protein</fullName>
    </submittedName>
</protein>
<gene>
    <name evidence="1" type="ORF">CLOSTHATH_06640</name>
</gene>
<comment type="caution">
    <text evidence="1">The sequence shown here is derived from an EMBL/GenBank/DDBJ whole genome shotgun (WGS) entry which is preliminary data.</text>
</comment>